<dbReference type="RefSeq" id="XP_018139342.1">
    <property type="nucleotide sequence ID" value="XM_018294289.1"/>
</dbReference>
<accession>A0A179F889</accession>
<dbReference type="GeneID" id="28858283"/>
<comment type="caution">
    <text evidence="1">The sequence shown here is derived from an EMBL/GenBank/DDBJ whole genome shotgun (WGS) entry which is preliminary data.</text>
</comment>
<dbReference type="AlphaFoldDB" id="A0A179F889"/>
<sequence length="96" mass="10412">MIIPVRLIYIASHITETGFGVMEFPGTSLSDLNLISEGGFGQGRKLGLSVPRLSGKIRLHSSLILTLGYFSRQHPLAVYLLCILRMSHGSSRLSAG</sequence>
<name>A0A179F889_METCM</name>
<dbReference type="Proteomes" id="UP000078397">
    <property type="component" value="Unassembled WGS sequence"/>
</dbReference>
<gene>
    <name evidence="1" type="ORF">VFPPC_16536</name>
</gene>
<keyword evidence="2" id="KW-1185">Reference proteome</keyword>
<evidence type="ECO:0000313" key="1">
    <source>
        <dbReference type="EMBL" id="OAQ61638.1"/>
    </source>
</evidence>
<reference evidence="1 2" key="1">
    <citation type="journal article" date="2016" name="PLoS Pathog.">
        <title>Biosynthesis of antibiotic leucinostatins in bio-control fungus Purpureocillium lilacinum and their inhibition on phytophthora revealed by genome mining.</title>
        <authorList>
            <person name="Wang G."/>
            <person name="Liu Z."/>
            <person name="Lin R."/>
            <person name="Li E."/>
            <person name="Mao Z."/>
            <person name="Ling J."/>
            <person name="Yang Y."/>
            <person name="Yin W.B."/>
            <person name="Xie B."/>
        </authorList>
    </citation>
    <scope>NUCLEOTIDE SEQUENCE [LARGE SCALE GENOMIC DNA]</scope>
    <source>
        <strain evidence="1">170</strain>
    </source>
</reference>
<protein>
    <submittedName>
        <fullName evidence="1">Uncharacterized protein</fullName>
    </submittedName>
</protein>
<organism evidence="1 2">
    <name type="scientific">Pochonia chlamydosporia 170</name>
    <dbReference type="NCBI Taxonomy" id="1380566"/>
    <lineage>
        <taxon>Eukaryota</taxon>
        <taxon>Fungi</taxon>
        <taxon>Dikarya</taxon>
        <taxon>Ascomycota</taxon>
        <taxon>Pezizomycotina</taxon>
        <taxon>Sordariomycetes</taxon>
        <taxon>Hypocreomycetidae</taxon>
        <taxon>Hypocreales</taxon>
        <taxon>Clavicipitaceae</taxon>
        <taxon>Pochonia</taxon>
    </lineage>
</organism>
<dbReference type="EMBL" id="LSBJ02000007">
    <property type="protein sequence ID" value="OAQ61638.1"/>
    <property type="molecule type" value="Genomic_DNA"/>
</dbReference>
<dbReference type="KEGG" id="pchm:VFPPC_16536"/>
<evidence type="ECO:0000313" key="2">
    <source>
        <dbReference type="Proteomes" id="UP000078397"/>
    </source>
</evidence>
<proteinExistence type="predicted"/>